<organism evidence="1 2">
    <name type="scientific">Dendrolimus kikuchii</name>
    <dbReference type="NCBI Taxonomy" id="765133"/>
    <lineage>
        <taxon>Eukaryota</taxon>
        <taxon>Metazoa</taxon>
        <taxon>Ecdysozoa</taxon>
        <taxon>Arthropoda</taxon>
        <taxon>Hexapoda</taxon>
        <taxon>Insecta</taxon>
        <taxon>Pterygota</taxon>
        <taxon>Neoptera</taxon>
        <taxon>Endopterygota</taxon>
        <taxon>Lepidoptera</taxon>
        <taxon>Glossata</taxon>
        <taxon>Ditrysia</taxon>
        <taxon>Bombycoidea</taxon>
        <taxon>Lasiocampidae</taxon>
        <taxon>Dendrolimus</taxon>
    </lineage>
</organism>
<dbReference type="Proteomes" id="UP000824533">
    <property type="component" value="Linkage Group LG03"/>
</dbReference>
<keyword evidence="2" id="KW-1185">Reference proteome</keyword>
<name>A0ACC1DEI0_9NEOP</name>
<protein>
    <submittedName>
        <fullName evidence="1">Uncharacterized protein</fullName>
    </submittedName>
</protein>
<gene>
    <name evidence="1" type="ORF">K1T71_001595</name>
</gene>
<reference evidence="1 2" key="1">
    <citation type="journal article" date="2021" name="Front. Genet.">
        <title>Chromosome-Level Genome Assembly Reveals Significant Gene Expansion in the Toll and IMD Signaling Pathways of Dendrolimus kikuchii.</title>
        <authorList>
            <person name="Zhou J."/>
            <person name="Wu P."/>
            <person name="Xiong Z."/>
            <person name="Liu N."/>
            <person name="Zhao N."/>
            <person name="Ji M."/>
            <person name="Qiu Y."/>
            <person name="Yang B."/>
        </authorList>
    </citation>
    <scope>NUCLEOTIDE SEQUENCE [LARGE SCALE GENOMIC DNA]</scope>
    <source>
        <strain evidence="1">Ann1</strain>
    </source>
</reference>
<dbReference type="EMBL" id="CM034389">
    <property type="protein sequence ID" value="KAJ0182226.1"/>
    <property type="molecule type" value="Genomic_DNA"/>
</dbReference>
<proteinExistence type="predicted"/>
<evidence type="ECO:0000313" key="1">
    <source>
        <dbReference type="EMBL" id="KAJ0182226.1"/>
    </source>
</evidence>
<sequence length="225" mass="24485">MFVRFALLALVAAAAAVPATDRPIPPPITTITDDDIGGPWFSFPSLSSIFAPLFKLIPSFAEVGPRVIADDDKFQIIMNGLKNYNKDDLKVKTKGSFVFIQGSREVKQDDRDLFASHFYHTFLRPENAKSSDVTANLYSDGTLVVTAILSPQAEKTKDEDRDIPVIETGVPYENEGKEDDAKTTVAAPPAPSTAAPEEGQKEPTTPEDATEKDNVIPHGNEIVNP</sequence>
<comment type="caution">
    <text evidence="1">The sequence shown here is derived from an EMBL/GenBank/DDBJ whole genome shotgun (WGS) entry which is preliminary data.</text>
</comment>
<accession>A0ACC1DEI0</accession>
<evidence type="ECO:0000313" key="2">
    <source>
        <dbReference type="Proteomes" id="UP000824533"/>
    </source>
</evidence>